<sequence>MCSTENPREGFRINYTRITFKLRVQIELLLSQNFSVIEISKILKINKSSLYREITNNSDFWGYNAFSAQNKSDIRNEWKNHFKLLNQINQYQEFSSIFVSKYD</sequence>
<dbReference type="EMBL" id="FUXF01000016">
    <property type="protein sequence ID" value="SJZ55585.1"/>
    <property type="molecule type" value="Genomic_DNA"/>
</dbReference>
<dbReference type="AlphaFoldDB" id="A0A1T4LLK8"/>
<keyword evidence="2" id="KW-1185">Reference proteome</keyword>
<protein>
    <submittedName>
        <fullName evidence="1">Helix-turn-helix domain-containing protein</fullName>
    </submittedName>
</protein>
<dbReference type="STRING" id="171291.SAMN02745154_00479"/>
<evidence type="ECO:0000313" key="1">
    <source>
        <dbReference type="EMBL" id="SJZ55585.1"/>
    </source>
</evidence>
<accession>A0A1T4LLK8</accession>
<dbReference type="Proteomes" id="UP000190389">
    <property type="component" value="Unassembled WGS sequence"/>
</dbReference>
<gene>
    <name evidence="1" type="ORF">SAMN02745154_00479</name>
</gene>
<proteinExistence type="predicted"/>
<feature type="non-terminal residue" evidence="1">
    <location>
        <position position="103"/>
    </location>
</feature>
<reference evidence="2" key="1">
    <citation type="submission" date="2017-02" db="EMBL/GenBank/DDBJ databases">
        <authorList>
            <person name="Varghese N."/>
            <person name="Submissions S."/>
        </authorList>
    </citation>
    <scope>NUCLEOTIDE SEQUENCE [LARGE SCALE GENOMIC DNA]</scope>
    <source>
        <strain evidence="2">ATCC 27862</strain>
    </source>
</reference>
<name>A0A1T4LLK8_9BACT</name>
<organism evidence="1 2">
    <name type="scientific">Mycoplasmopsis verecunda</name>
    <dbReference type="NCBI Taxonomy" id="171291"/>
    <lineage>
        <taxon>Bacteria</taxon>
        <taxon>Bacillati</taxon>
        <taxon>Mycoplasmatota</taxon>
        <taxon>Mycoplasmoidales</taxon>
        <taxon>Metamycoplasmataceae</taxon>
        <taxon>Mycoplasmopsis</taxon>
    </lineage>
</organism>
<evidence type="ECO:0000313" key="2">
    <source>
        <dbReference type="Proteomes" id="UP000190389"/>
    </source>
</evidence>
<dbReference type="OrthoDB" id="396854at2"/>